<keyword evidence="4" id="KW-0902">Two-component regulatory system</keyword>
<dbReference type="Proteomes" id="UP000564644">
    <property type="component" value="Unassembled WGS sequence"/>
</dbReference>
<comment type="caution">
    <text evidence="11">The sequence shown here is derived from an EMBL/GenBank/DDBJ whole genome shotgun (WGS) entry which is preliminary data.</text>
</comment>
<dbReference type="GO" id="GO:0000160">
    <property type="term" value="P:phosphorelay signal transduction system"/>
    <property type="evidence" value="ECO:0007669"/>
    <property type="project" value="UniProtKB-KW"/>
</dbReference>
<evidence type="ECO:0000256" key="5">
    <source>
        <dbReference type="ARBA" id="ARBA00023015"/>
    </source>
</evidence>
<protein>
    <submittedName>
        <fullName evidence="11">Response regulator</fullName>
    </submittedName>
</protein>
<dbReference type="PROSITE" id="PS50110">
    <property type="entry name" value="RESPONSE_REGULATORY"/>
    <property type="match status" value="1"/>
</dbReference>
<keyword evidence="3 8" id="KW-0597">Phosphoprotein</keyword>
<dbReference type="PANTHER" id="PTHR42713">
    <property type="entry name" value="HISTIDINE KINASE-RELATED"/>
    <property type="match status" value="1"/>
</dbReference>
<evidence type="ECO:0000256" key="6">
    <source>
        <dbReference type="ARBA" id="ARBA00023125"/>
    </source>
</evidence>
<dbReference type="Gene3D" id="3.40.50.2300">
    <property type="match status" value="1"/>
</dbReference>
<evidence type="ECO:0000256" key="4">
    <source>
        <dbReference type="ARBA" id="ARBA00023012"/>
    </source>
</evidence>
<dbReference type="InterPro" id="IPR009057">
    <property type="entry name" value="Homeodomain-like_sf"/>
</dbReference>
<dbReference type="GO" id="GO:0005737">
    <property type="term" value="C:cytoplasm"/>
    <property type="evidence" value="ECO:0007669"/>
    <property type="project" value="UniProtKB-SubCell"/>
</dbReference>
<dbReference type="PROSITE" id="PS01124">
    <property type="entry name" value="HTH_ARAC_FAMILY_2"/>
    <property type="match status" value="1"/>
</dbReference>
<dbReference type="SUPFAM" id="SSF46689">
    <property type="entry name" value="Homeodomain-like"/>
    <property type="match status" value="2"/>
</dbReference>
<evidence type="ECO:0000256" key="3">
    <source>
        <dbReference type="ARBA" id="ARBA00022553"/>
    </source>
</evidence>
<dbReference type="SMART" id="SM00342">
    <property type="entry name" value="HTH_ARAC"/>
    <property type="match status" value="1"/>
</dbReference>
<feature type="modified residue" description="4-aspartylphosphate" evidence="8">
    <location>
        <position position="55"/>
    </location>
</feature>
<dbReference type="Pfam" id="PF00072">
    <property type="entry name" value="Response_reg"/>
    <property type="match status" value="1"/>
</dbReference>
<evidence type="ECO:0000313" key="11">
    <source>
        <dbReference type="EMBL" id="MBB6733462.1"/>
    </source>
</evidence>
<reference evidence="11 12" key="1">
    <citation type="submission" date="2020-08" db="EMBL/GenBank/DDBJ databases">
        <title>Cohnella phylogeny.</title>
        <authorList>
            <person name="Dunlap C."/>
        </authorList>
    </citation>
    <scope>NUCLEOTIDE SEQUENCE [LARGE SCALE GENOMIC DNA]</scope>
    <source>
        <strain evidence="11 12">CBP 2801</strain>
    </source>
</reference>
<dbReference type="InterPro" id="IPR001789">
    <property type="entry name" value="Sig_transdc_resp-reg_receiver"/>
</dbReference>
<feature type="domain" description="HTH araC/xylS-type" evidence="9">
    <location>
        <begin position="436"/>
        <end position="534"/>
    </location>
</feature>
<dbReference type="InterPro" id="IPR020449">
    <property type="entry name" value="Tscrpt_reg_AraC-type_HTH"/>
</dbReference>
<evidence type="ECO:0000256" key="1">
    <source>
        <dbReference type="ARBA" id="ARBA00004496"/>
    </source>
</evidence>
<name>A0A7X0VXH9_9BACL</name>
<accession>A0A7X0VXH9</accession>
<dbReference type="Pfam" id="PF12833">
    <property type="entry name" value="HTH_18"/>
    <property type="match status" value="1"/>
</dbReference>
<dbReference type="InterPro" id="IPR011006">
    <property type="entry name" value="CheY-like_superfamily"/>
</dbReference>
<keyword evidence="2" id="KW-0963">Cytoplasm</keyword>
<evidence type="ECO:0000313" key="12">
    <source>
        <dbReference type="Proteomes" id="UP000564644"/>
    </source>
</evidence>
<dbReference type="EMBL" id="JACJVO010000027">
    <property type="protein sequence ID" value="MBB6733462.1"/>
    <property type="molecule type" value="Genomic_DNA"/>
</dbReference>
<dbReference type="GO" id="GO:0043565">
    <property type="term" value="F:sequence-specific DNA binding"/>
    <property type="evidence" value="ECO:0007669"/>
    <property type="project" value="InterPro"/>
</dbReference>
<dbReference type="InterPro" id="IPR018062">
    <property type="entry name" value="HTH_AraC-typ_CS"/>
</dbReference>
<feature type="domain" description="Response regulatory" evidence="10">
    <location>
        <begin position="3"/>
        <end position="120"/>
    </location>
</feature>
<evidence type="ECO:0000256" key="7">
    <source>
        <dbReference type="ARBA" id="ARBA00023163"/>
    </source>
</evidence>
<dbReference type="AlphaFoldDB" id="A0A7X0VXH9"/>
<evidence type="ECO:0000256" key="8">
    <source>
        <dbReference type="PROSITE-ProRule" id="PRU00169"/>
    </source>
</evidence>
<keyword evidence="6" id="KW-0238">DNA-binding</keyword>
<evidence type="ECO:0000259" key="10">
    <source>
        <dbReference type="PROSITE" id="PS50110"/>
    </source>
</evidence>
<dbReference type="PROSITE" id="PS00041">
    <property type="entry name" value="HTH_ARAC_FAMILY_1"/>
    <property type="match status" value="1"/>
</dbReference>
<dbReference type="GO" id="GO:0003700">
    <property type="term" value="F:DNA-binding transcription factor activity"/>
    <property type="evidence" value="ECO:0007669"/>
    <property type="project" value="InterPro"/>
</dbReference>
<gene>
    <name evidence="11" type="ORF">H7C18_21290</name>
</gene>
<dbReference type="PRINTS" id="PR00032">
    <property type="entry name" value="HTHARAC"/>
</dbReference>
<dbReference type="Gene3D" id="1.10.10.60">
    <property type="entry name" value="Homeodomain-like"/>
    <property type="match status" value="2"/>
</dbReference>
<dbReference type="PANTHER" id="PTHR42713:SF3">
    <property type="entry name" value="TRANSCRIPTIONAL REGULATORY PROTEIN HPTR"/>
    <property type="match status" value="1"/>
</dbReference>
<evidence type="ECO:0000256" key="2">
    <source>
        <dbReference type="ARBA" id="ARBA00022490"/>
    </source>
</evidence>
<keyword evidence="7" id="KW-0804">Transcription</keyword>
<dbReference type="CDD" id="cd17536">
    <property type="entry name" value="REC_YesN-like"/>
    <property type="match status" value="1"/>
</dbReference>
<keyword evidence="12" id="KW-1185">Reference proteome</keyword>
<proteinExistence type="predicted"/>
<keyword evidence="5" id="KW-0805">Transcription regulation</keyword>
<dbReference type="SUPFAM" id="SSF52172">
    <property type="entry name" value="CheY-like"/>
    <property type="match status" value="1"/>
</dbReference>
<organism evidence="11 12">
    <name type="scientific">Cohnella zeiphila</name>
    <dbReference type="NCBI Taxonomy" id="2761120"/>
    <lineage>
        <taxon>Bacteria</taxon>
        <taxon>Bacillati</taxon>
        <taxon>Bacillota</taxon>
        <taxon>Bacilli</taxon>
        <taxon>Bacillales</taxon>
        <taxon>Paenibacillaceae</taxon>
        <taxon>Cohnella</taxon>
    </lineage>
</organism>
<dbReference type="InterPro" id="IPR018060">
    <property type="entry name" value="HTH_AraC"/>
</dbReference>
<dbReference type="InterPro" id="IPR051552">
    <property type="entry name" value="HptR"/>
</dbReference>
<comment type="subcellular location">
    <subcellularLocation>
        <location evidence="1">Cytoplasm</location>
    </subcellularLocation>
</comment>
<sequence>MIKLLIVDDETAERRALCRSVDWSIIGGEVVGDAWNGKQAIELAMQTRPDIVITDVKMPVMDGVEMAKKVCALDPSIKIVFCSAYEDFGYAREAANLNAFGYVLKPIDDEELLRTVKKAVDKCIEERMQGALFERLKSSLTLSEPLLREAIVRNELLGLGREPEALLRSVGLDWLRDEEEPFGLMLIRWLPEDRRKTEEIKSLLSERLTGRTEAVCAQISAGEIAVTLRLHANAVADEAQAMLERTVRGLDERLAKASGFRLESLFRLYPAGTAPEEAYRQLSSEPDEGRLRPADSGFAAAGAAGIGAPLPEGYSSAAADPLLRLRAEAPRLLRQGDEGALYSRVRACFRHADAPDADDPALECGVALSVLTILADAVRSLGFEPFSGIDEEIVCWTGLVRQRSADGLQSCLEEWVRAFAGKARTGKEASEDSFLKPIRRIVGERYASTLTVESIAQSLHFTPNYLGATFKAKTGVSLNDYINKYRVTVSMGLLRDPSLGIYEIARRCGYENTPYFHKMFKKHTGMTPGEYRLLERGAAEDERPD</sequence>
<dbReference type="RefSeq" id="WP_185131121.1">
    <property type="nucleotide sequence ID" value="NZ_JACJVO010000027.1"/>
</dbReference>
<evidence type="ECO:0000259" key="9">
    <source>
        <dbReference type="PROSITE" id="PS01124"/>
    </source>
</evidence>
<dbReference type="SMART" id="SM00448">
    <property type="entry name" value="REC"/>
    <property type="match status" value="1"/>
</dbReference>